<sequence>MLKNLSSNLIVFGGLNAVKSLIPILMLPILTAQLTVDEFGTLALIDSVILFLVPLVMIGISSSASVFYHKLDAENYSSYVCNALFIAFISFFCFSILSLIFKNQLNQFFGFQGYIVCFLAFFAILRGYSATVLAILQTSQALKIYTVLVVLQSLVDIIISYVAVVIFTQGMIGRLFGIYIAFALSSLVGISYLRKKGYLGEFNIKFSSDIINFGIPLIPHAICGTIMAMADRLFIAHYLGNEHIAGYVVAYQMAAIMLLFGTSINQAWTPIYFGMMRRSQSHKIKQAKFALMIIICASGGTIYFFMDFLFSLFVAEKLWFAKEYFPLMLLGFIFQSIYFIFVNYFFYTRQTKYIATLTMLGASINLLLNYMLIQSHGVMGVAYANSITWGLFLLIVVISSNIDNRLK</sequence>
<accession>A0AAE9MJG9</accession>
<feature type="transmembrane region" description="Helical" evidence="6">
    <location>
        <begin position="175"/>
        <end position="193"/>
    </location>
</feature>
<keyword evidence="5 6" id="KW-0472">Membrane</keyword>
<feature type="transmembrane region" description="Helical" evidence="6">
    <location>
        <begin position="42"/>
        <end position="67"/>
    </location>
</feature>
<dbReference type="AlphaFoldDB" id="A0AAE9MJG9"/>
<reference evidence="7" key="1">
    <citation type="submission" date="2022-06" db="EMBL/GenBank/DDBJ databases">
        <title>Complete Genome of Aeromonas sp. Strain SOD01 Isolated from an Urban Freshwater Stream.</title>
        <authorList>
            <person name="Williams L.E."/>
            <person name="Brysgel T."/>
            <person name="Capestro E.M."/>
            <person name="Foltz G.V."/>
            <person name="Gardner A.E."/>
            <person name="Ingrassia J."/>
            <person name="Peterson E."/>
            <person name="Arruda J."/>
            <person name="Flaherty I."/>
            <person name="Hunt M."/>
            <person name="Pappas G."/>
            <person name="Ramsaran S."/>
            <person name="Rocha M."/>
        </authorList>
    </citation>
    <scope>NUCLEOTIDE SEQUENCE</scope>
    <source>
        <strain evidence="7">SOD01</strain>
    </source>
</reference>
<feature type="transmembrane region" description="Helical" evidence="6">
    <location>
        <begin position="353"/>
        <end position="372"/>
    </location>
</feature>
<dbReference type="InterPro" id="IPR002797">
    <property type="entry name" value="Polysacc_synth"/>
</dbReference>
<evidence type="ECO:0000256" key="6">
    <source>
        <dbReference type="SAM" id="Phobius"/>
    </source>
</evidence>
<feature type="transmembrane region" description="Helical" evidence="6">
    <location>
        <begin position="324"/>
        <end position="346"/>
    </location>
</feature>
<dbReference type="EMBL" id="CP099717">
    <property type="protein sequence ID" value="USV58832.1"/>
    <property type="molecule type" value="Genomic_DNA"/>
</dbReference>
<keyword evidence="8" id="KW-1185">Reference proteome</keyword>
<keyword evidence="2" id="KW-1003">Cell membrane</keyword>
<evidence type="ECO:0000256" key="4">
    <source>
        <dbReference type="ARBA" id="ARBA00022989"/>
    </source>
</evidence>
<feature type="transmembrane region" description="Helical" evidence="6">
    <location>
        <begin position="148"/>
        <end position="169"/>
    </location>
</feature>
<keyword evidence="3 6" id="KW-0812">Transmembrane</keyword>
<feature type="transmembrane region" description="Helical" evidence="6">
    <location>
        <begin position="9"/>
        <end position="30"/>
    </location>
</feature>
<evidence type="ECO:0000313" key="7">
    <source>
        <dbReference type="EMBL" id="USV58832.1"/>
    </source>
</evidence>
<comment type="subcellular location">
    <subcellularLocation>
        <location evidence="1">Cell membrane</location>
        <topology evidence="1">Multi-pass membrane protein</topology>
    </subcellularLocation>
</comment>
<name>A0AAE9MJG9_9GAMM</name>
<feature type="transmembrane region" description="Helical" evidence="6">
    <location>
        <begin position="113"/>
        <end position="136"/>
    </location>
</feature>
<protein>
    <submittedName>
        <fullName evidence="7">Oligosaccharide flippase family protein</fullName>
    </submittedName>
</protein>
<dbReference type="PANTHER" id="PTHR30250:SF11">
    <property type="entry name" value="O-ANTIGEN TRANSPORTER-RELATED"/>
    <property type="match status" value="1"/>
</dbReference>
<feature type="transmembrane region" description="Helical" evidence="6">
    <location>
        <begin position="79"/>
        <end position="101"/>
    </location>
</feature>
<evidence type="ECO:0000313" key="8">
    <source>
        <dbReference type="Proteomes" id="UP001056890"/>
    </source>
</evidence>
<feature type="transmembrane region" description="Helical" evidence="6">
    <location>
        <begin position="289"/>
        <end position="312"/>
    </location>
</feature>
<dbReference type="RefSeq" id="WP_252995972.1">
    <property type="nucleotide sequence ID" value="NZ_CP099717.1"/>
</dbReference>
<dbReference type="Proteomes" id="UP001056890">
    <property type="component" value="Chromosome"/>
</dbReference>
<evidence type="ECO:0000256" key="3">
    <source>
        <dbReference type="ARBA" id="ARBA00022692"/>
    </source>
</evidence>
<feature type="transmembrane region" description="Helical" evidence="6">
    <location>
        <begin position="213"/>
        <end position="238"/>
    </location>
</feature>
<dbReference type="InterPro" id="IPR050833">
    <property type="entry name" value="Poly_Biosynth_Transport"/>
</dbReference>
<feature type="transmembrane region" description="Helical" evidence="6">
    <location>
        <begin position="244"/>
        <end position="268"/>
    </location>
</feature>
<proteinExistence type="predicted"/>
<evidence type="ECO:0000256" key="1">
    <source>
        <dbReference type="ARBA" id="ARBA00004651"/>
    </source>
</evidence>
<dbReference type="GO" id="GO:0005886">
    <property type="term" value="C:plasma membrane"/>
    <property type="evidence" value="ECO:0007669"/>
    <property type="project" value="UniProtKB-SubCell"/>
</dbReference>
<dbReference type="PANTHER" id="PTHR30250">
    <property type="entry name" value="PST FAMILY PREDICTED COLANIC ACID TRANSPORTER"/>
    <property type="match status" value="1"/>
</dbReference>
<evidence type="ECO:0000256" key="2">
    <source>
        <dbReference type="ARBA" id="ARBA00022475"/>
    </source>
</evidence>
<gene>
    <name evidence="7" type="ORF">NHF51_06720</name>
</gene>
<keyword evidence="4 6" id="KW-1133">Transmembrane helix</keyword>
<dbReference type="Pfam" id="PF01943">
    <property type="entry name" value="Polysacc_synt"/>
    <property type="match status" value="1"/>
</dbReference>
<evidence type="ECO:0000256" key="5">
    <source>
        <dbReference type="ARBA" id="ARBA00023136"/>
    </source>
</evidence>
<feature type="transmembrane region" description="Helical" evidence="6">
    <location>
        <begin position="378"/>
        <end position="398"/>
    </location>
</feature>
<organism evidence="7 8">
    <name type="scientific">Aeromonas encheleia</name>
    <dbReference type="NCBI Taxonomy" id="73010"/>
    <lineage>
        <taxon>Bacteria</taxon>
        <taxon>Pseudomonadati</taxon>
        <taxon>Pseudomonadota</taxon>
        <taxon>Gammaproteobacteria</taxon>
        <taxon>Aeromonadales</taxon>
        <taxon>Aeromonadaceae</taxon>
        <taxon>Aeromonas</taxon>
    </lineage>
</organism>